<dbReference type="InterPro" id="IPR027385">
    <property type="entry name" value="Beta-barrel_OMP"/>
</dbReference>
<sequence length="234" mass="24205">MKKFLLAATALTAMSGVALAADLPYRRAAPAPIAAYVPPAFTWTGFYVGLNAGGAVGGDFTVSDPTGSISDRMGGFLVGGTIGYNYQLTNNIVLGIEGDLGYADIGAGSSGSAINGVGYSTKAGIDGYLGTIRGRLGYAHGPWLFYATGGWAFSEARVSTTAYAPIGYSVGSATKGINGYTVGGGVEYAVNPNLSLKAEYLYVDFEKVRAGNLTEVAIDTHLLKVGLNYKFNAF</sequence>
<dbReference type="EMBL" id="SNZR01000019">
    <property type="protein sequence ID" value="TDR84546.1"/>
    <property type="molecule type" value="Genomic_DNA"/>
</dbReference>
<evidence type="ECO:0000256" key="2">
    <source>
        <dbReference type="ARBA" id="ARBA00022729"/>
    </source>
</evidence>
<dbReference type="InterPro" id="IPR051692">
    <property type="entry name" value="OMP-like"/>
</dbReference>
<evidence type="ECO:0000256" key="5">
    <source>
        <dbReference type="ARBA" id="ARBA00038306"/>
    </source>
</evidence>
<dbReference type="Proteomes" id="UP000295122">
    <property type="component" value="Unassembled WGS sequence"/>
</dbReference>
<evidence type="ECO:0000256" key="1">
    <source>
        <dbReference type="ARBA" id="ARBA00004442"/>
    </source>
</evidence>
<feature type="signal peptide" evidence="6">
    <location>
        <begin position="1"/>
        <end position="20"/>
    </location>
</feature>
<reference evidence="8 9" key="1">
    <citation type="submission" date="2019-03" db="EMBL/GenBank/DDBJ databases">
        <title>Genomic Encyclopedia of Type Strains, Phase IV (KMG-IV): sequencing the most valuable type-strain genomes for metagenomic binning, comparative biology and taxonomic classification.</title>
        <authorList>
            <person name="Goeker M."/>
        </authorList>
    </citation>
    <scope>NUCLEOTIDE SEQUENCE [LARGE SCALE GENOMIC DNA]</scope>
    <source>
        <strain evidence="8 9">DSM 25903</strain>
    </source>
</reference>
<dbReference type="SUPFAM" id="SSF56925">
    <property type="entry name" value="OMPA-like"/>
    <property type="match status" value="1"/>
</dbReference>
<evidence type="ECO:0000256" key="3">
    <source>
        <dbReference type="ARBA" id="ARBA00023136"/>
    </source>
</evidence>
<keyword evidence="2 6" id="KW-0732">Signal</keyword>
<evidence type="ECO:0000256" key="6">
    <source>
        <dbReference type="SAM" id="SignalP"/>
    </source>
</evidence>
<evidence type="ECO:0000259" key="7">
    <source>
        <dbReference type="Pfam" id="PF13505"/>
    </source>
</evidence>
<organism evidence="8 9">
    <name type="scientific">Enterovirga rhinocerotis</name>
    <dbReference type="NCBI Taxonomy" id="1339210"/>
    <lineage>
        <taxon>Bacteria</taxon>
        <taxon>Pseudomonadati</taxon>
        <taxon>Pseudomonadota</taxon>
        <taxon>Alphaproteobacteria</taxon>
        <taxon>Hyphomicrobiales</taxon>
        <taxon>Methylobacteriaceae</taxon>
        <taxon>Enterovirga</taxon>
    </lineage>
</organism>
<keyword evidence="4" id="KW-0998">Cell outer membrane</keyword>
<accession>A0A4R7BKZ8</accession>
<gene>
    <name evidence="8" type="ORF">EV668_4905</name>
</gene>
<evidence type="ECO:0000313" key="8">
    <source>
        <dbReference type="EMBL" id="TDR84546.1"/>
    </source>
</evidence>
<feature type="domain" description="Outer membrane protein beta-barrel" evidence="7">
    <location>
        <begin position="35"/>
        <end position="231"/>
    </location>
</feature>
<dbReference type="Gene3D" id="2.40.160.20">
    <property type="match status" value="1"/>
</dbReference>
<dbReference type="AlphaFoldDB" id="A0A4R7BKZ8"/>
<feature type="chain" id="PRO_5020902436" evidence="6">
    <location>
        <begin position="21"/>
        <end position="234"/>
    </location>
</feature>
<evidence type="ECO:0000313" key="9">
    <source>
        <dbReference type="Proteomes" id="UP000295122"/>
    </source>
</evidence>
<comment type="caution">
    <text evidence="8">The sequence shown here is derived from an EMBL/GenBank/DDBJ whole genome shotgun (WGS) entry which is preliminary data.</text>
</comment>
<dbReference type="PANTHER" id="PTHR34001">
    <property type="entry name" value="BLL7405 PROTEIN"/>
    <property type="match status" value="1"/>
</dbReference>
<keyword evidence="3" id="KW-0472">Membrane</keyword>
<dbReference type="PANTHER" id="PTHR34001:SF3">
    <property type="entry name" value="BLL7405 PROTEIN"/>
    <property type="match status" value="1"/>
</dbReference>
<evidence type="ECO:0000256" key="4">
    <source>
        <dbReference type="ARBA" id="ARBA00023237"/>
    </source>
</evidence>
<dbReference type="Pfam" id="PF13505">
    <property type="entry name" value="OMP_b-brl"/>
    <property type="match status" value="1"/>
</dbReference>
<dbReference type="InterPro" id="IPR011250">
    <property type="entry name" value="OMP/PagP_B-barrel"/>
</dbReference>
<keyword evidence="9" id="KW-1185">Reference proteome</keyword>
<dbReference type="GO" id="GO:0009279">
    <property type="term" value="C:cell outer membrane"/>
    <property type="evidence" value="ECO:0007669"/>
    <property type="project" value="UniProtKB-SubCell"/>
</dbReference>
<comment type="subcellular location">
    <subcellularLocation>
        <location evidence="1">Cell outer membrane</location>
    </subcellularLocation>
</comment>
<name>A0A4R7BKZ8_9HYPH</name>
<dbReference type="RefSeq" id="WP_166652627.1">
    <property type="nucleotide sequence ID" value="NZ_SNZR01000019.1"/>
</dbReference>
<protein>
    <submittedName>
        <fullName evidence="8">Outer membrane immunogenic protein</fullName>
    </submittedName>
</protein>
<proteinExistence type="inferred from homology"/>
<comment type="similarity">
    <text evidence="5">Belongs to the Omp25/RopB family.</text>
</comment>